<evidence type="ECO:0000256" key="2">
    <source>
        <dbReference type="ARBA" id="ARBA00022730"/>
    </source>
</evidence>
<keyword evidence="4 6" id="KW-0689">Ribosomal protein</keyword>
<keyword evidence="5 6" id="KW-0687">Ribonucleoprotein</keyword>
<feature type="compositionally biased region" description="Basic and acidic residues" evidence="7">
    <location>
        <begin position="305"/>
        <end position="329"/>
    </location>
</feature>
<keyword evidence="2 6" id="KW-0699">rRNA-binding</keyword>
<dbReference type="GO" id="GO:0002181">
    <property type="term" value="P:cytoplasmic translation"/>
    <property type="evidence" value="ECO:0007669"/>
    <property type="project" value="TreeGrafter"/>
</dbReference>
<dbReference type="InterPro" id="IPR040637">
    <property type="entry name" value="Ribosomal_uL10-like_insert"/>
</dbReference>
<dbReference type="InterPro" id="IPR043164">
    <property type="entry name" value="Ribosomal_uL10-like_insert_sf"/>
</dbReference>
<gene>
    <name evidence="6" type="primary">rpl10</name>
    <name evidence="6" type="synonym">rplP0</name>
    <name evidence="9" type="ORF">ANME2D_00727</name>
</gene>
<evidence type="ECO:0000313" key="10">
    <source>
        <dbReference type="Proteomes" id="UP000027153"/>
    </source>
</evidence>
<dbReference type="InterPro" id="IPR022909">
    <property type="entry name" value="Ribosomal_uL10_arc"/>
</dbReference>
<dbReference type="Gene3D" id="6.10.140.760">
    <property type="match status" value="1"/>
</dbReference>
<dbReference type="GO" id="GO:0070180">
    <property type="term" value="F:large ribosomal subunit rRNA binding"/>
    <property type="evidence" value="ECO:0007669"/>
    <property type="project" value="UniProtKB-UniRule"/>
</dbReference>
<comment type="similarity">
    <text evidence="1 6">Belongs to the universal ribosomal protein uL10 family.</text>
</comment>
<dbReference type="HAMAP" id="MF_00280">
    <property type="entry name" value="Ribosomal_uL10_arch"/>
    <property type="match status" value="1"/>
</dbReference>
<dbReference type="AlphaFoldDB" id="A0A062VEN3"/>
<dbReference type="GO" id="GO:0000027">
    <property type="term" value="P:ribosomal large subunit assembly"/>
    <property type="evidence" value="ECO:0007669"/>
    <property type="project" value="TreeGrafter"/>
</dbReference>
<evidence type="ECO:0000256" key="1">
    <source>
        <dbReference type="ARBA" id="ARBA00008889"/>
    </source>
</evidence>
<dbReference type="RefSeq" id="WP_048089135.1">
    <property type="nucleotide sequence ID" value="NZ_JMIY01000001.1"/>
</dbReference>
<dbReference type="Pfam" id="PF00466">
    <property type="entry name" value="Ribosomal_L10"/>
    <property type="match status" value="1"/>
</dbReference>
<dbReference type="PANTHER" id="PTHR45699">
    <property type="entry name" value="60S ACIDIC RIBOSOMAL PROTEIN P0"/>
    <property type="match status" value="1"/>
</dbReference>
<sequence length="343" mass="37298">MAAETKHHSTHIPQWKKDEIEDIKKLISAHSAVGIVGVHGIPSSQLQLMRKNLRGMADVKVCRNNLIYRALETSSDDVKQMNKYVEDQTALLFSNEDPFKLYRILEKGRASAPIKAGGIAPRDIVVQKGPTSFPPGPIVGELQSSGIPAGIEGGKVVIRETRTVAKKGDVVNAKLASILARLEIQPVELGLDLRAVYEKGIIYESEILAIDETKYIGDITQAVQRAFNLSINAAYPSKATIGTLLAKAASESRNLAINAEIIMPDFIGELLAKANTQMLSLAQVASQKDANAISNKLRETLLTSPKEEKEPEVVAAKEEKTEEHKKKEEDETAIAAGLGSLFD</sequence>
<evidence type="ECO:0000259" key="8">
    <source>
        <dbReference type="Pfam" id="PF17777"/>
    </source>
</evidence>
<dbReference type="NCBIfam" id="NF003098">
    <property type="entry name" value="PRK04019.1-5"/>
    <property type="match status" value="1"/>
</dbReference>
<evidence type="ECO:0000313" key="9">
    <source>
        <dbReference type="EMBL" id="KCZ73655.1"/>
    </source>
</evidence>
<dbReference type="GO" id="GO:0003735">
    <property type="term" value="F:structural constituent of ribosome"/>
    <property type="evidence" value="ECO:0007669"/>
    <property type="project" value="TreeGrafter"/>
</dbReference>
<protein>
    <recommendedName>
        <fullName evidence="6">Large ribosomal subunit protein uL10</fullName>
    </recommendedName>
    <alternativeName>
        <fullName evidence="6">Acidic ribosomal protein P0 homolog</fullName>
    </alternativeName>
</protein>
<keyword evidence="10" id="KW-1185">Reference proteome</keyword>
<evidence type="ECO:0000256" key="4">
    <source>
        <dbReference type="ARBA" id="ARBA00022980"/>
    </source>
</evidence>
<evidence type="ECO:0000256" key="7">
    <source>
        <dbReference type="SAM" id="MobiDB-lite"/>
    </source>
</evidence>
<dbReference type="Gene3D" id="3.90.105.20">
    <property type="match status" value="1"/>
</dbReference>
<feature type="region of interest" description="Disordered" evidence="7">
    <location>
        <begin position="301"/>
        <end position="343"/>
    </location>
</feature>
<evidence type="ECO:0000256" key="6">
    <source>
        <dbReference type="HAMAP-Rule" id="MF_00280"/>
    </source>
</evidence>
<dbReference type="EMBL" id="JMIY01000001">
    <property type="protein sequence ID" value="KCZ73655.1"/>
    <property type="molecule type" value="Genomic_DNA"/>
</dbReference>
<feature type="domain" description="Large ribosomal subunit protein uL10-like insertion" evidence="8">
    <location>
        <begin position="115"/>
        <end position="184"/>
    </location>
</feature>
<evidence type="ECO:0000256" key="5">
    <source>
        <dbReference type="ARBA" id="ARBA00023274"/>
    </source>
</evidence>
<dbReference type="Gene3D" id="3.30.70.1730">
    <property type="match status" value="1"/>
</dbReference>
<comment type="subunit">
    <text evidence="6">Part of the 50S ribosomal subunit. Forms part of the ribosomal stalk which helps the ribosome interact with GTP-bound translation factors. Forms a heptameric L10(L12)2(L12)2(L12)2 complex, where L10 forms an elongated spine to which the L12 dimers bind in a sequential fashion.</text>
</comment>
<proteinExistence type="inferred from homology"/>
<dbReference type="Pfam" id="PF17777">
    <property type="entry name" value="RL10P_insert"/>
    <property type="match status" value="1"/>
</dbReference>
<dbReference type="InterPro" id="IPR043141">
    <property type="entry name" value="Ribosomal_uL10-like_sf"/>
</dbReference>
<dbReference type="PATRIC" id="fig|1392998.3.peg.336"/>
<comment type="caution">
    <text evidence="9">The sequence shown here is derived from an EMBL/GenBank/DDBJ whole genome shotgun (WGS) entry which is preliminary data.</text>
</comment>
<dbReference type="InterPro" id="IPR050323">
    <property type="entry name" value="Ribosomal_protein_uL10"/>
</dbReference>
<accession>A0A062VEN3</accession>
<comment type="function">
    <text evidence="6">Forms part of the ribosomal stalk, playing a central role in the interaction of the ribosome with GTP-bound translation factors.</text>
</comment>
<organism evidence="9 10">
    <name type="scientific">Candidatus Methanoperedens nitratireducens</name>
    <dbReference type="NCBI Taxonomy" id="1392998"/>
    <lineage>
        <taxon>Archaea</taxon>
        <taxon>Methanobacteriati</taxon>
        <taxon>Methanobacteriota</taxon>
        <taxon>Stenosarchaea group</taxon>
        <taxon>Methanomicrobia</taxon>
        <taxon>Methanosarcinales</taxon>
        <taxon>ANME-2 cluster</taxon>
        <taxon>Candidatus Methanoperedentaceae</taxon>
        <taxon>Candidatus Methanoperedens</taxon>
    </lineage>
</organism>
<dbReference type="PANTHER" id="PTHR45699:SF3">
    <property type="entry name" value="LARGE RIBOSOMAL SUBUNIT PROTEIN UL10"/>
    <property type="match status" value="1"/>
</dbReference>
<evidence type="ECO:0000256" key="3">
    <source>
        <dbReference type="ARBA" id="ARBA00022884"/>
    </source>
</evidence>
<dbReference type="CDD" id="cd05795">
    <property type="entry name" value="Ribosomal_P0_L10e"/>
    <property type="match status" value="1"/>
</dbReference>
<dbReference type="GO" id="GO:0022625">
    <property type="term" value="C:cytosolic large ribosomal subunit"/>
    <property type="evidence" value="ECO:0007669"/>
    <property type="project" value="TreeGrafter"/>
</dbReference>
<dbReference type="SUPFAM" id="SSF160369">
    <property type="entry name" value="Ribosomal protein L10-like"/>
    <property type="match status" value="1"/>
</dbReference>
<dbReference type="Proteomes" id="UP000027153">
    <property type="component" value="Unassembled WGS sequence"/>
</dbReference>
<dbReference type="InterPro" id="IPR001790">
    <property type="entry name" value="Ribosomal_uL10"/>
</dbReference>
<name>A0A062VEN3_9EURY</name>
<dbReference type="OrthoDB" id="30930at2157"/>
<keyword evidence="3 6" id="KW-0694">RNA-binding</keyword>
<reference evidence="9 10" key="1">
    <citation type="journal article" date="2013" name="Nature">
        <title>Anaerobic oxidation of methane coupled to nitrate reduction in a novel archaeal lineage.</title>
        <authorList>
            <person name="Haroon M.F."/>
            <person name="Hu S."/>
            <person name="Shi Y."/>
            <person name="Imelfort M."/>
            <person name="Keller J."/>
            <person name="Hugenholtz P."/>
            <person name="Yuan Z."/>
            <person name="Tyson G.W."/>
        </authorList>
    </citation>
    <scope>NUCLEOTIDE SEQUENCE [LARGE SCALE GENOMIC DNA]</scope>
    <source>
        <strain evidence="9 10">ANME-2d</strain>
    </source>
</reference>